<dbReference type="Pfam" id="PF01820">
    <property type="entry name" value="Dala_Dala_lig_N"/>
    <property type="match status" value="1"/>
</dbReference>
<dbReference type="PANTHER" id="PTHR23132">
    <property type="entry name" value="D-ALANINE--D-ALANINE LIGASE"/>
    <property type="match status" value="1"/>
</dbReference>
<dbReference type="InterPro" id="IPR013815">
    <property type="entry name" value="ATP_grasp_subdomain_1"/>
</dbReference>
<comment type="subcellular location">
    <subcellularLocation>
        <location evidence="3 22">Cytoplasm</location>
    </subcellularLocation>
</comment>
<dbReference type="GO" id="GO:0046872">
    <property type="term" value="F:metal ion binding"/>
    <property type="evidence" value="ECO:0007669"/>
    <property type="project" value="UniProtKB-KW"/>
</dbReference>
<dbReference type="GO" id="GO:0008716">
    <property type="term" value="F:D-alanine-D-alanine ligase activity"/>
    <property type="evidence" value="ECO:0007669"/>
    <property type="project" value="UniProtKB-UniRule"/>
</dbReference>
<keyword evidence="9 24" id="KW-0479">Metal-binding</keyword>
<proteinExistence type="inferred from homology"/>
<keyword evidence="11 25" id="KW-0067">ATP-binding</keyword>
<dbReference type="Proteomes" id="UP000617951">
    <property type="component" value="Unassembled WGS sequence"/>
</dbReference>
<evidence type="ECO:0000256" key="20">
    <source>
        <dbReference type="ARBA" id="ARBA00076288"/>
    </source>
</evidence>
<evidence type="ECO:0000256" key="9">
    <source>
        <dbReference type="ARBA" id="ARBA00022723"/>
    </source>
</evidence>
<dbReference type="NCBIfam" id="TIGR01205">
    <property type="entry name" value="D_ala_D_alaTIGR"/>
    <property type="match status" value="1"/>
</dbReference>
<comment type="similarity">
    <text evidence="5 22">Belongs to the D-alanine--D-alanine ligase family.</text>
</comment>
<evidence type="ECO:0000313" key="27">
    <source>
        <dbReference type="EMBL" id="MBC8537847.1"/>
    </source>
</evidence>
<dbReference type="InterPro" id="IPR005905">
    <property type="entry name" value="D_ala_D_ala"/>
</dbReference>
<comment type="catalytic activity">
    <reaction evidence="17 22">
        <text>2 D-alanine + ATP = D-alanyl-D-alanine + ADP + phosphate + H(+)</text>
        <dbReference type="Rhea" id="RHEA:11224"/>
        <dbReference type="ChEBI" id="CHEBI:15378"/>
        <dbReference type="ChEBI" id="CHEBI:30616"/>
        <dbReference type="ChEBI" id="CHEBI:43474"/>
        <dbReference type="ChEBI" id="CHEBI:57416"/>
        <dbReference type="ChEBI" id="CHEBI:57822"/>
        <dbReference type="ChEBI" id="CHEBI:456216"/>
        <dbReference type="EC" id="6.3.2.4"/>
    </reaction>
</comment>
<comment type="caution">
    <text evidence="27">The sequence shown here is derived from an EMBL/GenBank/DDBJ whole genome shotgun (WGS) entry which is preliminary data.</text>
</comment>
<evidence type="ECO:0000256" key="10">
    <source>
        <dbReference type="ARBA" id="ARBA00022741"/>
    </source>
</evidence>
<dbReference type="Gene3D" id="3.30.470.20">
    <property type="entry name" value="ATP-grasp fold, B domain"/>
    <property type="match status" value="1"/>
</dbReference>
<keyword evidence="15 24" id="KW-0464">Manganese</keyword>
<protein>
    <recommendedName>
        <fullName evidence="19 22">D-alanine--D-alanine ligase</fullName>
        <ecNumber evidence="6 22">6.3.2.4</ecNumber>
    </recommendedName>
    <alternativeName>
        <fullName evidence="21 22">D-Ala-D-Ala ligase</fullName>
    </alternativeName>
    <alternativeName>
        <fullName evidence="20 22">D-alanylalanine synthetase</fullName>
    </alternativeName>
</protein>
<evidence type="ECO:0000256" key="3">
    <source>
        <dbReference type="ARBA" id="ARBA00004496"/>
    </source>
</evidence>
<evidence type="ECO:0000256" key="4">
    <source>
        <dbReference type="ARBA" id="ARBA00004752"/>
    </source>
</evidence>
<keyword evidence="12 24" id="KW-0460">Magnesium</keyword>
<evidence type="ECO:0000256" key="13">
    <source>
        <dbReference type="ARBA" id="ARBA00022960"/>
    </source>
</evidence>
<evidence type="ECO:0000256" key="8">
    <source>
        <dbReference type="ARBA" id="ARBA00022598"/>
    </source>
</evidence>
<keyword evidence="14 22" id="KW-0573">Peptidoglycan synthesis</keyword>
<dbReference type="AlphaFoldDB" id="A0A926DHF8"/>
<keyword evidence="13 22" id="KW-0133">Cell shape</keyword>
<dbReference type="GO" id="GO:0009252">
    <property type="term" value="P:peptidoglycan biosynthetic process"/>
    <property type="evidence" value="ECO:0007669"/>
    <property type="project" value="UniProtKB-UniRule"/>
</dbReference>
<dbReference type="GO" id="GO:0005829">
    <property type="term" value="C:cytosol"/>
    <property type="evidence" value="ECO:0007669"/>
    <property type="project" value="TreeGrafter"/>
</dbReference>
<sequence length="388" mass="42633">MKNLAVFFGGRSVEHDVSIITGTQLIENADASKYNIMPVYISRSGQWYAGEKLRDSKFFVHPDLEQKGIDKVFLPPTAGSRSLLRETRFGLKSVFDIDVAILAMHGMHGEDGTLQGLMELADIPYSSAGVTGSAAGMDKIVMKAAFQGLGFPVLDSVYFERGEYTRDPEEICGRVEQKLGYPVIVKPANLGSSIGISRADSREQLKDALDLAVSYDRRILVEKAVTDLMEINCAVLGMGADAKASLCEQPVTAKDVLDFSEKYLRGPGSKGMKSLARKIPAEISPEMTKRIQDLSLEAFKALDMKGVVRIDYIIDKATDTLYINEANTIPGSFAFYLFEPMGIPYKELIDTLVECALQRKAEKEKSNYAFDSEILKKVSSSGGTKMAK</sequence>
<evidence type="ECO:0000256" key="19">
    <source>
        <dbReference type="ARBA" id="ARBA00068427"/>
    </source>
</evidence>
<reference evidence="27" key="1">
    <citation type="submission" date="2020-08" db="EMBL/GenBank/DDBJ databases">
        <title>Genome public.</title>
        <authorList>
            <person name="Liu C."/>
            <person name="Sun Q."/>
        </authorList>
    </citation>
    <scope>NUCLEOTIDE SEQUENCE</scope>
    <source>
        <strain evidence="27">NSJ-63</strain>
    </source>
</reference>
<dbReference type="EC" id="6.3.2.4" evidence="6 22"/>
<dbReference type="InterPro" id="IPR000291">
    <property type="entry name" value="D-Ala_lig_Van_CS"/>
</dbReference>
<dbReference type="HAMAP" id="MF_00047">
    <property type="entry name" value="Dala_Dala_lig"/>
    <property type="match status" value="1"/>
</dbReference>
<dbReference type="Pfam" id="PF07478">
    <property type="entry name" value="Dala_Dala_lig_C"/>
    <property type="match status" value="1"/>
</dbReference>
<feature type="active site" evidence="23">
    <location>
        <position position="332"/>
    </location>
</feature>
<evidence type="ECO:0000256" key="12">
    <source>
        <dbReference type="ARBA" id="ARBA00022842"/>
    </source>
</evidence>
<dbReference type="SUPFAM" id="SSF52440">
    <property type="entry name" value="PreATP-grasp domain"/>
    <property type="match status" value="1"/>
</dbReference>
<evidence type="ECO:0000259" key="26">
    <source>
        <dbReference type="PROSITE" id="PS50975"/>
    </source>
</evidence>
<keyword evidence="7 22" id="KW-0963">Cytoplasm</keyword>
<dbReference type="GO" id="GO:0008360">
    <property type="term" value="P:regulation of cell shape"/>
    <property type="evidence" value="ECO:0007669"/>
    <property type="project" value="UniProtKB-KW"/>
</dbReference>
<dbReference type="PROSITE" id="PS00844">
    <property type="entry name" value="DALA_DALA_LIGASE_2"/>
    <property type="match status" value="1"/>
</dbReference>
<dbReference type="NCBIfam" id="NF002528">
    <property type="entry name" value="PRK01966.1-4"/>
    <property type="match status" value="1"/>
</dbReference>
<evidence type="ECO:0000313" key="28">
    <source>
        <dbReference type="Proteomes" id="UP000617951"/>
    </source>
</evidence>
<evidence type="ECO:0000256" key="24">
    <source>
        <dbReference type="PIRSR" id="PIRSR039102-3"/>
    </source>
</evidence>
<evidence type="ECO:0000256" key="7">
    <source>
        <dbReference type="ARBA" id="ARBA00022490"/>
    </source>
</evidence>
<evidence type="ECO:0000256" key="11">
    <source>
        <dbReference type="ARBA" id="ARBA00022840"/>
    </source>
</evidence>
<feature type="binding site" evidence="24">
    <location>
        <position position="325"/>
    </location>
    <ligand>
        <name>Mg(2+)</name>
        <dbReference type="ChEBI" id="CHEBI:18420"/>
        <label>2</label>
    </ligand>
</feature>
<feature type="active site" evidence="23">
    <location>
        <position position="192"/>
    </location>
</feature>
<evidence type="ECO:0000256" key="23">
    <source>
        <dbReference type="PIRSR" id="PIRSR039102-1"/>
    </source>
</evidence>
<dbReference type="Gene3D" id="3.40.50.20">
    <property type="match status" value="1"/>
</dbReference>
<dbReference type="GO" id="GO:0005524">
    <property type="term" value="F:ATP binding"/>
    <property type="evidence" value="ECO:0007669"/>
    <property type="project" value="UniProtKB-UniRule"/>
</dbReference>
<feature type="binding site" evidence="24">
    <location>
        <position position="325"/>
    </location>
    <ligand>
        <name>Mg(2+)</name>
        <dbReference type="ChEBI" id="CHEBI:18420"/>
        <label>1</label>
    </ligand>
</feature>
<evidence type="ECO:0000256" key="22">
    <source>
        <dbReference type="HAMAP-Rule" id="MF_00047"/>
    </source>
</evidence>
<feature type="binding site" evidence="24">
    <location>
        <position position="311"/>
    </location>
    <ligand>
        <name>Mg(2+)</name>
        <dbReference type="ChEBI" id="CHEBI:18420"/>
        <label>1</label>
    </ligand>
</feature>
<feature type="domain" description="ATP-grasp" evidence="26">
    <location>
        <begin position="143"/>
        <end position="354"/>
    </location>
</feature>
<dbReference type="PROSITE" id="PS00843">
    <property type="entry name" value="DALA_DALA_LIGASE_1"/>
    <property type="match status" value="1"/>
</dbReference>
<evidence type="ECO:0000256" key="17">
    <source>
        <dbReference type="ARBA" id="ARBA00047614"/>
    </source>
</evidence>
<dbReference type="InterPro" id="IPR011761">
    <property type="entry name" value="ATP-grasp"/>
</dbReference>
<dbReference type="FunFam" id="3.30.1490.20:FF:000007">
    <property type="entry name" value="D-alanine--D-alanine ligase"/>
    <property type="match status" value="1"/>
</dbReference>
<dbReference type="RefSeq" id="WP_249279685.1">
    <property type="nucleotide sequence ID" value="NZ_JACRSS010000001.1"/>
</dbReference>
<organism evidence="27 28">
    <name type="scientific">Guopingia tenuis</name>
    <dbReference type="NCBI Taxonomy" id="2763656"/>
    <lineage>
        <taxon>Bacteria</taxon>
        <taxon>Bacillati</taxon>
        <taxon>Bacillota</taxon>
        <taxon>Clostridia</taxon>
        <taxon>Christensenellales</taxon>
        <taxon>Christensenellaceae</taxon>
        <taxon>Guopingia</taxon>
    </lineage>
</organism>
<dbReference type="InterPro" id="IPR011095">
    <property type="entry name" value="Dala_Dala_lig_C"/>
</dbReference>
<dbReference type="EMBL" id="JACRSS010000001">
    <property type="protein sequence ID" value="MBC8537847.1"/>
    <property type="molecule type" value="Genomic_DNA"/>
</dbReference>
<evidence type="ECO:0000256" key="18">
    <source>
        <dbReference type="ARBA" id="ARBA00060592"/>
    </source>
</evidence>
<dbReference type="GO" id="GO:0071555">
    <property type="term" value="P:cell wall organization"/>
    <property type="evidence" value="ECO:0007669"/>
    <property type="project" value="UniProtKB-KW"/>
</dbReference>
<feature type="binding site" evidence="24">
    <location>
        <position position="327"/>
    </location>
    <ligand>
        <name>Mg(2+)</name>
        <dbReference type="ChEBI" id="CHEBI:18420"/>
        <label>2</label>
    </ligand>
</feature>
<evidence type="ECO:0000256" key="21">
    <source>
        <dbReference type="ARBA" id="ARBA00077154"/>
    </source>
</evidence>
<keyword evidence="8 22" id="KW-0436">Ligase</keyword>
<evidence type="ECO:0000256" key="6">
    <source>
        <dbReference type="ARBA" id="ARBA00012216"/>
    </source>
</evidence>
<evidence type="ECO:0000256" key="5">
    <source>
        <dbReference type="ARBA" id="ARBA00010871"/>
    </source>
</evidence>
<dbReference type="InterPro" id="IPR011127">
    <property type="entry name" value="Dala_Dala_lig_N"/>
</dbReference>
<name>A0A926DHF8_9FIRM</name>
<dbReference type="SUPFAM" id="SSF56059">
    <property type="entry name" value="Glutathione synthetase ATP-binding domain-like"/>
    <property type="match status" value="1"/>
</dbReference>
<evidence type="ECO:0000256" key="2">
    <source>
        <dbReference type="ARBA" id="ARBA00003921"/>
    </source>
</evidence>
<keyword evidence="16 22" id="KW-0961">Cell wall biogenesis/degradation</keyword>
<comment type="cofactor">
    <cofactor evidence="1">
        <name>Mn(2+)</name>
        <dbReference type="ChEBI" id="CHEBI:29035"/>
    </cofactor>
</comment>
<dbReference type="PIRSF" id="PIRSF039102">
    <property type="entry name" value="Ddl/VanB"/>
    <property type="match status" value="1"/>
</dbReference>
<comment type="cofactor">
    <cofactor evidence="24">
        <name>Mg(2+)</name>
        <dbReference type="ChEBI" id="CHEBI:18420"/>
    </cofactor>
    <cofactor evidence="24">
        <name>Mn(2+)</name>
        <dbReference type="ChEBI" id="CHEBI:29035"/>
    </cofactor>
    <text evidence="24">Binds 2 magnesium or manganese ions per subunit.</text>
</comment>
<evidence type="ECO:0000256" key="16">
    <source>
        <dbReference type="ARBA" id="ARBA00023316"/>
    </source>
</evidence>
<dbReference type="PANTHER" id="PTHR23132:SF25">
    <property type="entry name" value="D-ALANINE--D-ALANINE LIGASE A"/>
    <property type="match status" value="1"/>
</dbReference>
<dbReference type="PROSITE" id="PS50975">
    <property type="entry name" value="ATP_GRASP"/>
    <property type="match status" value="1"/>
</dbReference>
<feature type="active site" evidence="23">
    <location>
        <position position="14"/>
    </location>
</feature>
<evidence type="ECO:0000256" key="1">
    <source>
        <dbReference type="ARBA" id="ARBA00001936"/>
    </source>
</evidence>
<keyword evidence="28" id="KW-1185">Reference proteome</keyword>
<dbReference type="InterPro" id="IPR016185">
    <property type="entry name" value="PreATP-grasp_dom_sf"/>
</dbReference>
<gene>
    <name evidence="22" type="primary">ddl</name>
    <name evidence="27" type="ORF">H8693_02720</name>
</gene>
<accession>A0A926DHF8</accession>
<evidence type="ECO:0000256" key="25">
    <source>
        <dbReference type="PROSITE-ProRule" id="PRU00409"/>
    </source>
</evidence>
<keyword evidence="10 25" id="KW-0547">Nucleotide-binding</keyword>
<comment type="pathway">
    <text evidence="4 22">Cell wall biogenesis; peptidoglycan biosynthesis.</text>
</comment>
<evidence type="ECO:0000256" key="14">
    <source>
        <dbReference type="ARBA" id="ARBA00022984"/>
    </source>
</evidence>
<comment type="function">
    <text evidence="2 22">Cell wall formation.</text>
</comment>
<dbReference type="Gene3D" id="3.30.1490.20">
    <property type="entry name" value="ATP-grasp fold, A domain"/>
    <property type="match status" value="1"/>
</dbReference>
<comment type="pathway">
    <text evidence="18">Glycan biosynthesis.</text>
</comment>
<evidence type="ECO:0000256" key="15">
    <source>
        <dbReference type="ARBA" id="ARBA00023211"/>
    </source>
</evidence>